<feature type="non-terminal residue" evidence="1">
    <location>
        <position position="142"/>
    </location>
</feature>
<evidence type="ECO:0008006" key="2">
    <source>
        <dbReference type="Google" id="ProtNLM"/>
    </source>
</evidence>
<evidence type="ECO:0000313" key="1">
    <source>
        <dbReference type="EMBL" id="GAH96457.1"/>
    </source>
</evidence>
<sequence length="142" mass="16734">RTRDLTLELPSFTLLTPFPATGFYNEMKEKGLLLTEVFNKFNWLNPVIKTPNFNSEVLKKLLFLGFYANGFYAGNLSNKITLVKRTIKLRGYFYVLLPTRIYRTIIAYFKWKKIVLNNLKGFKKKNIKQIRSGNLKQMKELK</sequence>
<accession>X1JQZ7</accession>
<feature type="non-terminal residue" evidence="1">
    <location>
        <position position="1"/>
    </location>
</feature>
<reference evidence="1" key="1">
    <citation type="journal article" date="2014" name="Front. Microbiol.">
        <title>High frequency of phylogenetically diverse reductive dehalogenase-homologous genes in deep subseafloor sedimentary metagenomes.</title>
        <authorList>
            <person name="Kawai M."/>
            <person name="Futagami T."/>
            <person name="Toyoda A."/>
            <person name="Takaki Y."/>
            <person name="Nishi S."/>
            <person name="Hori S."/>
            <person name="Arai W."/>
            <person name="Tsubouchi T."/>
            <person name="Morono Y."/>
            <person name="Uchiyama I."/>
            <person name="Ito T."/>
            <person name="Fujiyama A."/>
            <person name="Inagaki F."/>
            <person name="Takami H."/>
        </authorList>
    </citation>
    <scope>NUCLEOTIDE SEQUENCE</scope>
    <source>
        <strain evidence="1">Expedition CK06-06</strain>
    </source>
</reference>
<proteinExistence type="predicted"/>
<comment type="caution">
    <text evidence="1">The sequence shown here is derived from an EMBL/GenBank/DDBJ whole genome shotgun (WGS) entry which is preliminary data.</text>
</comment>
<gene>
    <name evidence="1" type="ORF">S03H2_69316</name>
</gene>
<name>X1JQZ7_9ZZZZ</name>
<dbReference type="EMBL" id="BARU01045774">
    <property type="protein sequence ID" value="GAH96457.1"/>
    <property type="molecule type" value="Genomic_DNA"/>
</dbReference>
<dbReference type="AlphaFoldDB" id="X1JQZ7"/>
<organism evidence="1">
    <name type="scientific">marine sediment metagenome</name>
    <dbReference type="NCBI Taxonomy" id="412755"/>
    <lineage>
        <taxon>unclassified sequences</taxon>
        <taxon>metagenomes</taxon>
        <taxon>ecological metagenomes</taxon>
    </lineage>
</organism>
<protein>
    <recommendedName>
        <fullName evidence="2">DUF4070 domain-containing protein</fullName>
    </recommendedName>
</protein>